<protein>
    <submittedName>
        <fullName evidence="2">Uncharacterized protein</fullName>
    </submittedName>
</protein>
<name>A0ABD3VSF0_SINWO</name>
<sequence>NRFGRMLRAYTPASGQESFTRAAPHSRNMEDIRRQIVDLVNNGEESVALTVYEMPRPSSNSVREDFLAKLDANTQQLRNLRSPRQRQKAVRLFPIPDSQNGWKPKLEVLGVGDSNRIESPPPRTPKTPRKMSSRQKTVRFSINDNPNIKMSRDASSPPKGDDAKPIDKNYEIRGNAIGLKRGGLRSLMAYKHLIEETEKRKHSFHTTLNIFRRRIRLNQEKFIQPHESTHEDYIIHRNVTQTREVHSPIGEENGRSGTPINRPKSSGSNAQRFRSYMAAKRTGIKVPSSPEDKTDEEPKENLKYSYKLPDDPNWKKEFSVQDDGIPRVKTYVLEEDVTRLTKGKGDACVALTIHNLDVHNSLNGTHDFNVKCFDTEISCDIRLLDWLEESKRNCVTAGFYPTNETIDLQPPPSPTRSNN</sequence>
<feature type="non-terminal residue" evidence="2">
    <location>
        <position position="1"/>
    </location>
</feature>
<feature type="compositionally biased region" description="Polar residues" evidence="1">
    <location>
        <begin position="255"/>
        <end position="270"/>
    </location>
</feature>
<evidence type="ECO:0000313" key="3">
    <source>
        <dbReference type="Proteomes" id="UP001634394"/>
    </source>
</evidence>
<accession>A0ABD3VSF0</accession>
<gene>
    <name evidence="2" type="ORF">ACJMK2_005339</name>
</gene>
<feature type="compositionally biased region" description="Basic residues" evidence="1">
    <location>
        <begin position="126"/>
        <end position="137"/>
    </location>
</feature>
<organism evidence="2 3">
    <name type="scientific">Sinanodonta woodiana</name>
    <name type="common">Chinese pond mussel</name>
    <name type="synonym">Anodonta woodiana</name>
    <dbReference type="NCBI Taxonomy" id="1069815"/>
    <lineage>
        <taxon>Eukaryota</taxon>
        <taxon>Metazoa</taxon>
        <taxon>Spiralia</taxon>
        <taxon>Lophotrochozoa</taxon>
        <taxon>Mollusca</taxon>
        <taxon>Bivalvia</taxon>
        <taxon>Autobranchia</taxon>
        <taxon>Heteroconchia</taxon>
        <taxon>Palaeoheterodonta</taxon>
        <taxon>Unionida</taxon>
        <taxon>Unionoidea</taxon>
        <taxon>Unionidae</taxon>
        <taxon>Unioninae</taxon>
        <taxon>Sinanodonta</taxon>
    </lineage>
</organism>
<feature type="compositionally biased region" description="Polar residues" evidence="1">
    <location>
        <begin position="138"/>
        <end position="148"/>
    </location>
</feature>
<reference evidence="2 3" key="1">
    <citation type="submission" date="2024-11" db="EMBL/GenBank/DDBJ databases">
        <title>Chromosome-level genome assembly of the freshwater bivalve Anodonta woodiana.</title>
        <authorList>
            <person name="Chen X."/>
        </authorList>
    </citation>
    <scope>NUCLEOTIDE SEQUENCE [LARGE SCALE GENOMIC DNA]</scope>
    <source>
        <strain evidence="2">MN2024</strain>
        <tissue evidence="2">Gills</tissue>
    </source>
</reference>
<feature type="region of interest" description="Disordered" evidence="1">
    <location>
        <begin position="246"/>
        <end position="270"/>
    </location>
</feature>
<keyword evidence="3" id="KW-1185">Reference proteome</keyword>
<dbReference type="Proteomes" id="UP001634394">
    <property type="component" value="Unassembled WGS sequence"/>
</dbReference>
<proteinExistence type="predicted"/>
<dbReference type="EMBL" id="JBJQND010000010">
    <property type="protein sequence ID" value="KAL3863588.1"/>
    <property type="molecule type" value="Genomic_DNA"/>
</dbReference>
<evidence type="ECO:0000256" key="1">
    <source>
        <dbReference type="SAM" id="MobiDB-lite"/>
    </source>
</evidence>
<comment type="caution">
    <text evidence="2">The sequence shown here is derived from an EMBL/GenBank/DDBJ whole genome shotgun (WGS) entry which is preliminary data.</text>
</comment>
<dbReference type="AlphaFoldDB" id="A0ABD3VSF0"/>
<evidence type="ECO:0000313" key="2">
    <source>
        <dbReference type="EMBL" id="KAL3863588.1"/>
    </source>
</evidence>
<feature type="region of interest" description="Disordered" evidence="1">
    <location>
        <begin position="112"/>
        <end position="167"/>
    </location>
</feature>